<comment type="subcellular location">
    <subcellularLocation>
        <location evidence="1">Secreted</location>
    </subcellularLocation>
</comment>
<dbReference type="GO" id="GO:0005615">
    <property type="term" value="C:extracellular space"/>
    <property type="evidence" value="ECO:0007669"/>
    <property type="project" value="UniProtKB-KW"/>
</dbReference>
<dbReference type="InterPro" id="IPR036048">
    <property type="entry name" value="Interleukin_8-like_sf"/>
</dbReference>
<feature type="domain" description="Chemokine interleukin-8-like" evidence="9">
    <location>
        <begin position="26"/>
        <end position="88"/>
    </location>
</feature>
<dbReference type="GO" id="GO:0008009">
    <property type="term" value="F:chemokine activity"/>
    <property type="evidence" value="ECO:0007669"/>
    <property type="project" value="InterPro"/>
</dbReference>
<keyword evidence="6" id="KW-0395">Inflammatory response</keyword>
<evidence type="ECO:0000256" key="4">
    <source>
        <dbReference type="ARBA" id="ARBA00022525"/>
    </source>
</evidence>
<keyword evidence="11" id="KW-1185">Reference proteome</keyword>
<dbReference type="Proteomes" id="UP001044222">
    <property type="component" value="Chromosome 10"/>
</dbReference>
<evidence type="ECO:0000256" key="7">
    <source>
        <dbReference type="SAM" id="MobiDB-lite"/>
    </source>
</evidence>
<evidence type="ECO:0000256" key="8">
    <source>
        <dbReference type="SAM" id="SignalP"/>
    </source>
</evidence>
<feature type="chain" id="PRO_5039401284" description="Chemokine interleukin-8-like domain-containing protein" evidence="8">
    <location>
        <begin position="22"/>
        <end position="113"/>
    </location>
</feature>
<evidence type="ECO:0000256" key="6">
    <source>
        <dbReference type="ARBA" id="ARBA00023198"/>
    </source>
</evidence>
<dbReference type="Pfam" id="PF00048">
    <property type="entry name" value="IL8"/>
    <property type="match status" value="1"/>
</dbReference>
<evidence type="ECO:0000256" key="2">
    <source>
        <dbReference type="ARBA" id="ARBA00022500"/>
    </source>
</evidence>
<feature type="compositionally biased region" description="Basic residues" evidence="7">
    <location>
        <begin position="102"/>
        <end position="113"/>
    </location>
</feature>
<feature type="region of interest" description="Disordered" evidence="7">
    <location>
        <begin position="91"/>
        <end position="113"/>
    </location>
</feature>
<organism evidence="10 11">
    <name type="scientific">Anguilla anguilla</name>
    <name type="common">European freshwater eel</name>
    <name type="synonym">Muraena anguilla</name>
    <dbReference type="NCBI Taxonomy" id="7936"/>
    <lineage>
        <taxon>Eukaryota</taxon>
        <taxon>Metazoa</taxon>
        <taxon>Chordata</taxon>
        <taxon>Craniata</taxon>
        <taxon>Vertebrata</taxon>
        <taxon>Euteleostomi</taxon>
        <taxon>Actinopterygii</taxon>
        <taxon>Neopterygii</taxon>
        <taxon>Teleostei</taxon>
        <taxon>Anguilliformes</taxon>
        <taxon>Anguillidae</taxon>
        <taxon>Anguilla</taxon>
    </lineage>
</organism>
<dbReference type="EMBL" id="JAFIRN010000010">
    <property type="protein sequence ID" value="KAG5841012.1"/>
    <property type="molecule type" value="Genomic_DNA"/>
</dbReference>
<keyword evidence="3" id="KW-0202">Cytokine</keyword>
<comment type="caution">
    <text evidence="10">The sequence shown here is derived from an EMBL/GenBank/DDBJ whole genome shotgun (WGS) entry which is preliminary data.</text>
</comment>
<keyword evidence="5 8" id="KW-0732">Signal</keyword>
<dbReference type="InterPro" id="IPR001811">
    <property type="entry name" value="Chemokine_IL8-like_dom"/>
</dbReference>
<name>A0A9D3M3J0_ANGAN</name>
<evidence type="ECO:0000256" key="3">
    <source>
        <dbReference type="ARBA" id="ARBA00022514"/>
    </source>
</evidence>
<dbReference type="Gene3D" id="2.40.50.40">
    <property type="match status" value="1"/>
</dbReference>
<evidence type="ECO:0000256" key="1">
    <source>
        <dbReference type="ARBA" id="ARBA00004613"/>
    </source>
</evidence>
<evidence type="ECO:0000256" key="5">
    <source>
        <dbReference type="ARBA" id="ARBA00022729"/>
    </source>
</evidence>
<dbReference type="InterPro" id="IPR039809">
    <property type="entry name" value="Chemokine_b/g/d"/>
</dbReference>
<evidence type="ECO:0000259" key="9">
    <source>
        <dbReference type="SMART" id="SM00199"/>
    </source>
</evidence>
<proteinExistence type="predicted"/>
<dbReference type="PANTHER" id="PTHR12015">
    <property type="entry name" value="SMALL INDUCIBLE CYTOKINE A"/>
    <property type="match status" value="1"/>
</dbReference>
<dbReference type="PANTHER" id="PTHR12015:SF111">
    <property type="entry name" value="C-C MOTIF CHEMOKINE 17"/>
    <property type="match status" value="1"/>
</dbReference>
<evidence type="ECO:0000313" key="11">
    <source>
        <dbReference type="Proteomes" id="UP001044222"/>
    </source>
</evidence>
<keyword evidence="4" id="KW-0964">Secreted</keyword>
<sequence>MLFQAASFFLWASVFCSYTAAFTEEALDCCLSTSNVPIPRQIVASFSMQTAEGGCPIAATVFITKKGRALCAPPPTRNDWVSKTICKISPKEPGCLSAKKEKSQRRKRNGVKQ</sequence>
<protein>
    <recommendedName>
        <fullName evidence="9">Chemokine interleukin-8-like domain-containing protein</fullName>
    </recommendedName>
</protein>
<reference evidence="10" key="1">
    <citation type="submission" date="2021-01" db="EMBL/GenBank/DDBJ databases">
        <title>A chromosome-scale assembly of European eel, Anguilla anguilla.</title>
        <authorList>
            <person name="Henkel C."/>
            <person name="Jong-Raadsen S.A."/>
            <person name="Dufour S."/>
            <person name="Weltzien F.-A."/>
            <person name="Palstra A.P."/>
            <person name="Pelster B."/>
            <person name="Spaink H.P."/>
            <person name="Van Den Thillart G.E."/>
            <person name="Jansen H."/>
            <person name="Zahm M."/>
            <person name="Klopp C."/>
            <person name="Cedric C."/>
            <person name="Louis A."/>
            <person name="Berthelot C."/>
            <person name="Parey E."/>
            <person name="Roest Crollius H."/>
            <person name="Montfort J."/>
            <person name="Robinson-Rechavi M."/>
            <person name="Bucao C."/>
            <person name="Bouchez O."/>
            <person name="Gislard M."/>
            <person name="Lluch J."/>
            <person name="Milhes M."/>
            <person name="Lampietro C."/>
            <person name="Lopez Roques C."/>
            <person name="Donnadieu C."/>
            <person name="Braasch I."/>
            <person name="Desvignes T."/>
            <person name="Postlethwait J."/>
            <person name="Bobe J."/>
            <person name="Guiguen Y."/>
            <person name="Dirks R."/>
        </authorList>
    </citation>
    <scope>NUCLEOTIDE SEQUENCE</scope>
    <source>
        <strain evidence="10">Tag_6206</strain>
        <tissue evidence="10">Liver</tissue>
    </source>
</reference>
<dbReference type="SMART" id="SM00199">
    <property type="entry name" value="SCY"/>
    <property type="match status" value="1"/>
</dbReference>
<dbReference type="SUPFAM" id="SSF54117">
    <property type="entry name" value="Interleukin 8-like chemokines"/>
    <property type="match status" value="1"/>
</dbReference>
<dbReference type="AlphaFoldDB" id="A0A9D3M3J0"/>
<evidence type="ECO:0000313" key="10">
    <source>
        <dbReference type="EMBL" id="KAG5841012.1"/>
    </source>
</evidence>
<accession>A0A9D3M3J0</accession>
<feature type="signal peptide" evidence="8">
    <location>
        <begin position="1"/>
        <end position="21"/>
    </location>
</feature>
<gene>
    <name evidence="10" type="ORF">ANANG_G00195080</name>
</gene>
<dbReference type="GO" id="GO:0006954">
    <property type="term" value="P:inflammatory response"/>
    <property type="evidence" value="ECO:0007669"/>
    <property type="project" value="UniProtKB-KW"/>
</dbReference>
<dbReference type="GO" id="GO:0006955">
    <property type="term" value="P:immune response"/>
    <property type="evidence" value="ECO:0007669"/>
    <property type="project" value="InterPro"/>
</dbReference>
<keyword evidence="2" id="KW-0145">Chemotaxis</keyword>